<keyword evidence="3" id="KW-1185">Reference proteome</keyword>
<evidence type="ECO:0000313" key="3">
    <source>
        <dbReference type="Proteomes" id="UP000288178"/>
    </source>
</evidence>
<dbReference type="Proteomes" id="UP000288178">
    <property type="component" value="Unassembled WGS sequence"/>
</dbReference>
<dbReference type="Gene3D" id="2.40.160.100">
    <property type="match status" value="1"/>
</dbReference>
<organism evidence="2 3">
    <name type="scientific">Rubrivivax albus</name>
    <dbReference type="NCBI Taxonomy" id="2499835"/>
    <lineage>
        <taxon>Bacteria</taxon>
        <taxon>Pseudomonadati</taxon>
        <taxon>Pseudomonadota</taxon>
        <taxon>Betaproteobacteria</taxon>
        <taxon>Burkholderiales</taxon>
        <taxon>Sphaerotilaceae</taxon>
        <taxon>Rubrivivax</taxon>
    </lineage>
</organism>
<accession>A0A3S2TPX0</accession>
<protein>
    <recommendedName>
        <fullName evidence="1">Alginate export domain-containing protein</fullName>
    </recommendedName>
</protein>
<reference evidence="2 3" key="1">
    <citation type="submission" date="2019-01" db="EMBL/GenBank/DDBJ databases">
        <authorList>
            <person name="Chen W.-M."/>
        </authorList>
    </citation>
    <scope>NUCLEOTIDE SEQUENCE [LARGE SCALE GENOMIC DNA]</scope>
    <source>
        <strain evidence="2 3">ICH-3</strain>
    </source>
</reference>
<dbReference type="OrthoDB" id="311329at2"/>
<name>A0A3S2TPX0_9BURK</name>
<dbReference type="RefSeq" id="WP_128195730.1">
    <property type="nucleotide sequence ID" value="NZ_SACT01000001.1"/>
</dbReference>
<dbReference type="InterPro" id="IPR025388">
    <property type="entry name" value="Alginate_export_dom"/>
</dbReference>
<evidence type="ECO:0000313" key="2">
    <source>
        <dbReference type="EMBL" id="RVT53997.1"/>
    </source>
</evidence>
<dbReference type="Pfam" id="PF13372">
    <property type="entry name" value="Alginate_exp"/>
    <property type="match status" value="1"/>
</dbReference>
<dbReference type="AlphaFoldDB" id="A0A3S2TPX0"/>
<comment type="caution">
    <text evidence="2">The sequence shown here is derived from an EMBL/GenBank/DDBJ whole genome shotgun (WGS) entry which is preliminary data.</text>
</comment>
<dbReference type="InterPro" id="IPR053728">
    <property type="entry name" value="Alginate_Permeability_Chnl"/>
</dbReference>
<gene>
    <name evidence="2" type="ORF">ENE75_03730</name>
</gene>
<proteinExistence type="predicted"/>
<sequence length="467" mass="48843">MAVAPVVAQAAEPASDPTVFHRSEALTLRWHLQAGINAVAEQNLFWRLADTTAPGSGFDADTEWLEFYAKPGVSGEAMLGGGRTLYGRLSAVGSYTAGTDAFDRGDTGAATLEEAHLGLRGTTAGGIGYDLAIGPQELKLGTGMLVASGASSGFERGALKFGPRKAWSRAAVARLSQGGFTGTAFYLGPNELPSSDGGNRLAGVDLRRDDGEGGHLGATLLRVQRSGSPYVQAAPGGAGAPTILPGARAGTRTLDLYARTSPSTGLLAGWTLAAELALQRNGAIDLKAWAGRLQVSRALAGVRWAPTLSYSYQTFSGDDPATAALERFDPLYYEGSPSAWSTGSKSSMAFINSNVQAHALALRVQPTPRDTLTLRYAHVRANELRSPIQFGQATRLDTSGSDANLVAGVTRPHLSDDVFLEYSRVVNRHTYLSAGVAVAMAGAGIRDAAGGRAPDWRGAFVNVVINH</sequence>
<dbReference type="EMBL" id="SACT01000001">
    <property type="protein sequence ID" value="RVT53997.1"/>
    <property type="molecule type" value="Genomic_DNA"/>
</dbReference>
<evidence type="ECO:0000259" key="1">
    <source>
        <dbReference type="Pfam" id="PF13372"/>
    </source>
</evidence>
<feature type="domain" description="Alginate export" evidence="1">
    <location>
        <begin position="268"/>
        <end position="451"/>
    </location>
</feature>